<gene>
    <name evidence="1" type="ORF">HPB50_023199</name>
</gene>
<name>A0ACB7TMS3_HYAAI</name>
<reference evidence="1" key="1">
    <citation type="submission" date="2020-05" db="EMBL/GenBank/DDBJ databases">
        <title>Large-scale comparative analyses of tick genomes elucidate their genetic diversity and vector capacities.</title>
        <authorList>
            <person name="Jia N."/>
            <person name="Wang J."/>
            <person name="Shi W."/>
            <person name="Du L."/>
            <person name="Sun Y."/>
            <person name="Zhan W."/>
            <person name="Jiang J."/>
            <person name="Wang Q."/>
            <person name="Zhang B."/>
            <person name="Ji P."/>
            <person name="Sakyi L.B."/>
            <person name="Cui X."/>
            <person name="Yuan T."/>
            <person name="Jiang B."/>
            <person name="Yang W."/>
            <person name="Lam T.T.-Y."/>
            <person name="Chang Q."/>
            <person name="Ding S."/>
            <person name="Wang X."/>
            <person name="Zhu J."/>
            <person name="Ruan X."/>
            <person name="Zhao L."/>
            <person name="Wei J."/>
            <person name="Que T."/>
            <person name="Du C."/>
            <person name="Cheng J."/>
            <person name="Dai P."/>
            <person name="Han X."/>
            <person name="Huang E."/>
            <person name="Gao Y."/>
            <person name="Liu J."/>
            <person name="Shao H."/>
            <person name="Ye R."/>
            <person name="Li L."/>
            <person name="Wei W."/>
            <person name="Wang X."/>
            <person name="Wang C."/>
            <person name="Yang T."/>
            <person name="Huo Q."/>
            <person name="Li W."/>
            <person name="Guo W."/>
            <person name="Chen H."/>
            <person name="Zhou L."/>
            <person name="Ni X."/>
            <person name="Tian J."/>
            <person name="Zhou Y."/>
            <person name="Sheng Y."/>
            <person name="Liu T."/>
            <person name="Pan Y."/>
            <person name="Xia L."/>
            <person name="Li J."/>
            <person name="Zhao F."/>
            <person name="Cao W."/>
        </authorList>
    </citation>
    <scope>NUCLEOTIDE SEQUENCE</scope>
    <source>
        <strain evidence="1">Hyas-2018</strain>
    </source>
</reference>
<evidence type="ECO:0000313" key="1">
    <source>
        <dbReference type="EMBL" id="KAH6948220.1"/>
    </source>
</evidence>
<evidence type="ECO:0000313" key="2">
    <source>
        <dbReference type="Proteomes" id="UP000821845"/>
    </source>
</evidence>
<organism evidence="1 2">
    <name type="scientific">Hyalomma asiaticum</name>
    <name type="common">Tick</name>
    <dbReference type="NCBI Taxonomy" id="266040"/>
    <lineage>
        <taxon>Eukaryota</taxon>
        <taxon>Metazoa</taxon>
        <taxon>Ecdysozoa</taxon>
        <taxon>Arthropoda</taxon>
        <taxon>Chelicerata</taxon>
        <taxon>Arachnida</taxon>
        <taxon>Acari</taxon>
        <taxon>Parasitiformes</taxon>
        <taxon>Ixodida</taxon>
        <taxon>Ixodoidea</taxon>
        <taxon>Ixodidae</taxon>
        <taxon>Hyalomminae</taxon>
        <taxon>Hyalomma</taxon>
    </lineage>
</organism>
<sequence>MLDGGTLIKNARRPVPSFANRKGTPAQDGRCEASARMQRHFIEQLAVAVVGGGGAAVPALWPRLAAARQPRAARELLWRCLRGPLAAGGGADEDDEAEDGRRSSFQAMAATVEPCRRRCGPGPARRRRRRQRLVREGRPEVGAMASSARYI</sequence>
<comment type="caution">
    <text evidence="1">The sequence shown here is derived from an EMBL/GenBank/DDBJ whole genome shotgun (WGS) entry which is preliminary data.</text>
</comment>
<dbReference type="EMBL" id="CM023481">
    <property type="protein sequence ID" value="KAH6948220.1"/>
    <property type="molecule type" value="Genomic_DNA"/>
</dbReference>
<proteinExistence type="predicted"/>
<dbReference type="Proteomes" id="UP000821845">
    <property type="component" value="Chromosome 1"/>
</dbReference>
<protein>
    <submittedName>
        <fullName evidence="1">Uncharacterized protein</fullName>
    </submittedName>
</protein>
<keyword evidence="2" id="KW-1185">Reference proteome</keyword>
<accession>A0ACB7TMS3</accession>